<accession>A0A6J7MF57</accession>
<evidence type="ECO:0000313" key="1">
    <source>
        <dbReference type="EMBL" id="CAB4701409.1"/>
    </source>
</evidence>
<dbReference type="AlphaFoldDB" id="A0A6J7MF57"/>
<dbReference type="EMBL" id="CAFBOE010000068">
    <property type="protein sequence ID" value="CAB4977069.1"/>
    <property type="molecule type" value="Genomic_DNA"/>
</dbReference>
<organism evidence="2">
    <name type="scientific">freshwater metagenome</name>
    <dbReference type="NCBI Taxonomy" id="449393"/>
    <lineage>
        <taxon>unclassified sequences</taxon>
        <taxon>metagenomes</taxon>
        <taxon>ecological metagenomes</taxon>
    </lineage>
</organism>
<proteinExistence type="predicted"/>
<evidence type="ECO:0000313" key="2">
    <source>
        <dbReference type="EMBL" id="CAB4977069.1"/>
    </source>
</evidence>
<reference evidence="2" key="1">
    <citation type="submission" date="2020-05" db="EMBL/GenBank/DDBJ databases">
        <authorList>
            <person name="Chiriac C."/>
            <person name="Salcher M."/>
            <person name="Ghai R."/>
            <person name="Kavagutti S V."/>
        </authorList>
    </citation>
    <scope>NUCLEOTIDE SEQUENCE</scope>
</reference>
<protein>
    <submittedName>
        <fullName evidence="2">Unannotated protein</fullName>
    </submittedName>
</protein>
<dbReference type="EMBL" id="CAEZXT010000052">
    <property type="protein sequence ID" value="CAB4701409.1"/>
    <property type="molecule type" value="Genomic_DNA"/>
</dbReference>
<name>A0A6J7MF57_9ZZZZ</name>
<gene>
    <name evidence="1" type="ORF">UFOPK2589_00855</name>
    <name evidence="2" type="ORF">UFOPK3916_00798</name>
</gene>
<sequence>MLPARGAGGRGAPNGLFPGRGAGVVGRGALESNGADGAVGGGVTGRASAAAFCAVACCANSGEISANSSTAASGVSVSFAGFAADFLAAAFFTGFFSSTGFASGYWAMSFATTGASTVDDADRTNSPISWSFASTTLLSIPSCFANSCTRTFDTVLLSWPALSNLMIGLRCEP</sequence>